<feature type="signal peptide" evidence="1">
    <location>
        <begin position="1"/>
        <end position="21"/>
    </location>
</feature>
<dbReference type="Proteomes" id="UP000178377">
    <property type="component" value="Unassembled WGS sequence"/>
</dbReference>
<reference evidence="2 3" key="1">
    <citation type="journal article" date="2016" name="Nat. Commun.">
        <title>Thousands of microbial genomes shed light on interconnected biogeochemical processes in an aquifer system.</title>
        <authorList>
            <person name="Anantharaman K."/>
            <person name="Brown C.T."/>
            <person name="Hug L.A."/>
            <person name="Sharon I."/>
            <person name="Castelle C.J."/>
            <person name="Probst A.J."/>
            <person name="Thomas B.C."/>
            <person name="Singh A."/>
            <person name="Wilkins M.J."/>
            <person name="Karaoz U."/>
            <person name="Brodie E.L."/>
            <person name="Williams K.H."/>
            <person name="Hubbard S.S."/>
            <person name="Banfield J.F."/>
        </authorList>
    </citation>
    <scope>NUCLEOTIDE SEQUENCE [LARGE SCALE GENOMIC DNA]</scope>
</reference>
<comment type="caution">
    <text evidence="2">The sequence shown here is derived from an EMBL/GenBank/DDBJ whole genome shotgun (WGS) entry which is preliminary data.</text>
</comment>
<dbReference type="EMBL" id="MFEO01000036">
    <property type="protein sequence ID" value="OGE88215.1"/>
    <property type="molecule type" value="Genomic_DNA"/>
</dbReference>
<keyword evidence="1" id="KW-0732">Signal</keyword>
<proteinExistence type="predicted"/>
<gene>
    <name evidence="2" type="ORF">A2722_01185</name>
</gene>
<accession>A0A1F5PEB9</accession>
<organism evidence="2 3">
    <name type="scientific">Candidatus Doudnabacteria bacterium RIFCSPHIGHO2_01_FULL_50_11</name>
    <dbReference type="NCBI Taxonomy" id="1817828"/>
    <lineage>
        <taxon>Bacteria</taxon>
        <taxon>Candidatus Doudnaibacteriota</taxon>
    </lineage>
</organism>
<feature type="chain" id="PRO_5009520387" evidence="1">
    <location>
        <begin position="22"/>
        <end position="315"/>
    </location>
</feature>
<dbReference type="STRING" id="1817828.A2722_01185"/>
<dbReference type="AlphaFoldDB" id="A0A1F5PEB9"/>
<sequence>MKKSVFAVALVLLVFVPKGNASGSQQSCSEWFFHFPQVSQKGTVRQVSDDFLRSPANLKEGSDELLKLVDTPQFRSALYGKKLTRLTLFLNRCTNNVEIEYDLAGDSTAASSAPDDFYLPGYDQADKGQGSATVQPVLASCNLEDPGSTEVLMTRRRGQDADWQALVASGKLRQADLDALLSEQTVKDLMKSKDDFILTQNRCNNQLVIHPGVATTTVQGTPDAPEPARSPSLLKTVINMGAGLGATGLMFSGGGAATTMLAFAIGGSPMLIEQIWKKFHHARGEQGSVSVSSTVRYPQYRDTFQMKGNWWEDEF</sequence>
<evidence type="ECO:0000256" key="1">
    <source>
        <dbReference type="SAM" id="SignalP"/>
    </source>
</evidence>
<name>A0A1F5PEB9_9BACT</name>
<protein>
    <submittedName>
        <fullName evidence="2">Uncharacterized protein</fullName>
    </submittedName>
</protein>
<evidence type="ECO:0000313" key="2">
    <source>
        <dbReference type="EMBL" id="OGE88215.1"/>
    </source>
</evidence>
<evidence type="ECO:0000313" key="3">
    <source>
        <dbReference type="Proteomes" id="UP000178377"/>
    </source>
</evidence>